<protein>
    <submittedName>
        <fullName evidence="2">Uncharacterized protein</fullName>
    </submittedName>
</protein>
<evidence type="ECO:0000256" key="1">
    <source>
        <dbReference type="SAM" id="Phobius"/>
    </source>
</evidence>
<keyword evidence="3" id="KW-1185">Reference proteome</keyword>
<organism evidence="2 3">
    <name type="scientific">Platanthera zijinensis</name>
    <dbReference type="NCBI Taxonomy" id="2320716"/>
    <lineage>
        <taxon>Eukaryota</taxon>
        <taxon>Viridiplantae</taxon>
        <taxon>Streptophyta</taxon>
        <taxon>Embryophyta</taxon>
        <taxon>Tracheophyta</taxon>
        <taxon>Spermatophyta</taxon>
        <taxon>Magnoliopsida</taxon>
        <taxon>Liliopsida</taxon>
        <taxon>Asparagales</taxon>
        <taxon>Orchidaceae</taxon>
        <taxon>Orchidoideae</taxon>
        <taxon>Orchideae</taxon>
        <taxon>Orchidinae</taxon>
        <taxon>Platanthera</taxon>
    </lineage>
</organism>
<keyword evidence="1" id="KW-0812">Transmembrane</keyword>
<feature type="transmembrane region" description="Helical" evidence="1">
    <location>
        <begin position="24"/>
        <end position="42"/>
    </location>
</feature>
<name>A0AAP0BMZ0_9ASPA</name>
<keyword evidence="1" id="KW-0472">Membrane</keyword>
<sequence length="130" mass="15130">MKMVQTNGPLMYIQTYNMLGDLTGLIQISGYTIPVLNIRFFYKTQAREIRKDFPLWFLHPIHNHRDLGFPSAGREKTIPIPFFGFRFLDFSAAAGFLRPPVAIFFPPPEERFAPCYVSLRRKDDVTGRWS</sequence>
<comment type="caution">
    <text evidence="2">The sequence shown here is derived from an EMBL/GenBank/DDBJ whole genome shotgun (WGS) entry which is preliminary data.</text>
</comment>
<dbReference type="EMBL" id="JBBWWQ010000006">
    <property type="protein sequence ID" value="KAK8944208.1"/>
    <property type="molecule type" value="Genomic_DNA"/>
</dbReference>
<dbReference type="Proteomes" id="UP001418222">
    <property type="component" value="Unassembled WGS sequence"/>
</dbReference>
<proteinExistence type="predicted"/>
<keyword evidence="1" id="KW-1133">Transmembrane helix</keyword>
<evidence type="ECO:0000313" key="2">
    <source>
        <dbReference type="EMBL" id="KAK8944208.1"/>
    </source>
</evidence>
<evidence type="ECO:0000313" key="3">
    <source>
        <dbReference type="Proteomes" id="UP001418222"/>
    </source>
</evidence>
<reference evidence="2 3" key="1">
    <citation type="journal article" date="2022" name="Nat. Plants">
        <title>Genomes of leafy and leafless Platanthera orchids illuminate the evolution of mycoheterotrophy.</title>
        <authorList>
            <person name="Li M.H."/>
            <person name="Liu K.W."/>
            <person name="Li Z."/>
            <person name="Lu H.C."/>
            <person name="Ye Q.L."/>
            <person name="Zhang D."/>
            <person name="Wang J.Y."/>
            <person name="Li Y.F."/>
            <person name="Zhong Z.M."/>
            <person name="Liu X."/>
            <person name="Yu X."/>
            <person name="Liu D.K."/>
            <person name="Tu X.D."/>
            <person name="Liu B."/>
            <person name="Hao Y."/>
            <person name="Liao X.Y."/>
            <person name="Jiang Y.T."/>
            <person name="Sun W.H."/>
            <person name="Chen J."/>
            <person name="Chen Y.Q."/>
            <person name="Ai Y."/>
            <person name="Zhai J.W."/>
            <person name="Wu S.S."/>
            <person name="Zhou Z."/>
            <person name="Hsiao Y.Y."/>
            <person name="Wu W.L."/>
            <person name="Chen Y.Y."/>
            <person name="Lin Y.F."/>
            <person name="Hsu J.L."/>
            <person name="Li C.Y."/>
            <person name="Wang Z.W."/>
            <person name="Zhao X."/>
            <person name="Zhong W.Y."/>
            <person name="Ma X.K."/>
            <person name="Ma L."/>
            <person name="Huang J."/>
            <person name="Chen G.Z."/>
            <person name="Huang M.Z."/>
            <person name="Huang L."/>
            <person name="Peng D.H."/>
            <person name="Luo Y.B."/>
            <person name="Zou S.Q."/>
            <person name="Chen S.P."/>
            <person name="Lan S."/>
            <person name="Tsai W.C."/>
            <person name="Van de Peer Y."/>
            <person name="Liu Z.J."/>
        </authorList>
    </citation>
    <scope>NUCLEOTIDE SEQUENCE [LARGE SCALE GENOMIC DNA]</scope>
    <source>
        <strain evidence="2">Lor287</strain>
    </source>
</reference>
<dbReference type="AlphaFoldDB" id="A0AAP0BMZ0"/>
<gene>
    <name evidence="2" type="ORF">KSP39_PZI008137</name>
</gene>
<accession>A0AAP0BMZ0</accession>